<organism evidence="6 7">
    <name type="scientific">Nocardia iowensis</name>
    <dbReference type="NCBI Taxonomy" id="204891"/>
    <lineage>
        <taxon>Bacteria</taxon>
        <taxon>Bacillati</taxon>
        <taxon>Actinomycetota</taxon>
        <taxon>Actinomycetes</taxon>
        <taxon>Mycobacteriales</taxon>
        <taxon>Nocardiaceae</taxon>
        <taxon>Nocardia</taxon>
    </lineage>
</organism>
<dbReference type="SMART" id="SM00849">
    <property type="entry name" value="Lactamase_B"/>
    <property type="match status" value="1"/>
</dbReference>
<comment type="similarity">
    <text evidence="1">Belongs to the metallo-beta-lactamase superfamily.</text>
</comment>
<keyword evidence="2" id="KW-0479">Metal-binding</keyword>
<dbReference type="PANTHER" id="PTHR42978">
    <property type="entry name" value="QUORUM-QUENCHING LACTONASE YTNP-RELATED-RELATED"/>
    <property type="match status" value="1"/>
</dbReference>
<accession>A0ABX8S2F7</accession>
<protein>
    <submittedName>
        <fullName evidence="6">MBL fold metallo-hydrolase</fullName>
    </submittedName>
</protein>
<reference evidence="6 7" key="1">
    <citation type="submission" date="2021-07" db="EMBL/GenBank/DDBJ databases">
        <title>Whole Genome Sequence of Nocardia Iowensis.</title>
        <authorList>
            <person name="Lamm A."/>
            <person name="Collins-Fairclough A.M."/>
            <person name="Bunk B."/>
            <person name="Sproer C."/>
        </authorList>
    </citation>
    <scope>NUCLEOTIDE SEQUENCE [LARGE SCALE GENOMIC DNA]</scope>
    <source>
        <strain evidence="6 7">NRRL 5646</strain>
    </source>
</reference>
<evidence type="ECO:0000256" key="3">
    <source>
        <dbReference type="ARBA" id="ARBA00022801"/>
    </source>
</evidence>
<sequence>MKLTYVPDGAVFLKPRGWLPDATEQDWVTYADHLDADGHLVAGIGGLLVQYGRRALLIDAGIGPVVAPDHPANPMTGATYGGALVRNLARLGVANRIEAVAFSHLHLDHFGWTLQPWPGGTAPFGEARYLVAEPEWEFWQSLAPDLVEALPDWAKASMTTPAMLAAMAPRVQPILNGDEIFPGIRAQSIPGHSPGHTAFAIKSLGRRLVMIGDALHSPVQVAHPEWTSASDFNPVEGIRRRRILVDRLATTGDLAFGIHFADVPFGRVHRDPDGRTTWIPVG</sequence>
<keyword evidence="3" id="KW-0378">Hydrolase</keyword>
<keyword evidence="4" id="KW-0862">Zinc</keyword>
<evidence type="ECO:0000313" key="6">
    <source>
        <dbReference type="EMBL" id="QXN96093.1"/>
    </source>
</evidence>
<gene>
    <name evidence="6" type="ORF">KV110_39575</name>
</gene>
<evidence type="ECO:0000256" key="2">
    <source>
        <dbReference type="ARBA" id="ARBA00022723"/>
    </source>
</evidence>
<dbReference type="Proteomes" id="UP000694257">
    <property type="component" value="Chromosome"/>
</dbReference>
<evidence type="ECO:0000313" key="7">
    <source>
        <dbReference type="Proteomes" id="UP000694257"/>
    </source>
</evidence>
<proteinExistence type="inferred from homology"/>
<dbReference type="InterPro" id="IPR051013">
    <property type="entry name" value="MBL_superfamily_lactonases"/>
</dbReference>
<dbReference type="InterPro" id="IPR001279">
    <property type="entry name" value="Metallo-B-lactamas"/>
</dbReference>
<keyword evidence="7" id="KW-1185">Reference proteome</keyword>
<evidence type="ECO:0000256" key="4">
    <source>
        <dbReference type="ARBA" id="ARBA00022833"/>
    </source>
</evidence>
<name>A0ABX8S2F7_NOCIO</name>
<dbReference type="EMBL" id="CP078145">
    <property type="protein sequence ID" value="QXN96093.1"/>
    <property type="molecule type" value="Genomic_DNA"/>
</dbReference>
<evidence type="ECO:0000256" key="1">
    <source>
        <dbReference type="ARBA" id="ARBA00007749"/>
    </source>
</evidence>
<evidence type="ECO:0000259" key="5">
    <source>
        <dbReference type="SMART" id="SM00849"/>
    </source>
</evidence>
<dbReference type="Pfam" id="PF00753">
    <property type="entry name" value="Lactamase_B"/>
    <property type="match status" value="1"/>
</dbReference>
<feature type="domain" description="Metallo-beta-lactamase" evidence="5">
    <location>
        <begin position="43"/>
        <end position="258"/>
    </location>
</feature>
<dbReference type="PANTHER" id="PTHR42978:SF6">
    <property type="entry name" value="QUORUM-QUENCHING LACTONASE YTNP-RELATED"/>
    <property type="match status" value="1"/>
</dbReference>